<dbReference type="InterPro" id="IPR025340">
    <property type="entry name" value="DUF4246"/>
</dbReference>
<feature type="domain" description="DUF4246" evidence="3">
    <location>
        <begin position="8"/>
        <end position="81"/>
    </location>
</feature>
<dbReference type="AlphaFoldDB" id="A0AAN6VLJ0"/>
<accession>A0AAN6VLJ0</accession>
<protein>
    <submittedName>
        <fullName evidence="4">Uncharacterized protein</fullName>
    </submittedName>
</protein>
<feature type="region of interest" description="Disordered" evidence="1">
    <location>
        <begin position="368"/>
        <end position="396"/>
    </location>
</feature>
<name>A0AAN6VLJ0_9PEZI</name>
<comment type="caution">
    <text evidence="4">The sequence shown here is derived from an EMBL/GenBank/DDBJ whole genome shotgun (WGS) entry which is preliminary data.</text>
</comment>
<dbReference type="Pfam" id="PF21666">
    <property type="entry name" value="DUF4246_N"/>
    <property type="match status" value="1"/>
</dbReference>
<evidence type="ECO:0000259" key="3">
    <source>
        <dbReference type="Pfam" id="PF21666"/>
    </source>
</evidence>
<dbReference type="Proteomes" id="UP001302745">
    <property type="component" value="Unassembled WGS sequence"/>
</dbReference>
<feature type="region of interest" description="Disordered" evidence="1">
    <location>
        <begin position="323"/>
        <end position="344"/>
    </location>
</feature>
<feature type="domain" description="DUF4246" evidence="2">
    <location>
        <begin position="115"/>
        <end position="592"/>
    </location>
</feature>
<proteinExistence type="predicted"/>
<evidence type="ECO:0000313" key="5">
    <source>
        <dbReference type="Proteomes" id="UP001302745"/>
    </source>
</evidence>
<reference evidence="4" key="2">
    <citation type="submission" date="2023-05" db="EMBL/GenBank/DDBJ databases">
        <authorList>
            <consortium name="Lawrence Berkeley National Laboratory"/>
            <person name="Steindorff A."/>
            <person name="Hensen N."/>
            <person name="Bonometti L."/>
            <person name="Westerberg I."/>
            <person name="Brannstrom I.O."/>
            <person name="Guillou S."/>
            <person name="Cros-Aarteil S."/>
            <person name="Calhoun S."/>
            <person name="Haridas S."/>
            <person name="Kuo A."/>
            <person name="Mondo S."/>
            <person name="Pangilinan J."/>
            <person name="Riley R."/>
            <person name="Labutti K."/>
            <person name="Andreopoulos B."/>
            <person name="Lipzen A."/>
            <person name="Chen C."/>
            <person name="Yanf M."/>
            <person name="Daum C."/>
            <person name="Ng V."/>
            <person name="Clum A."/>
            <person name="Ohm R."/>
            <person name="Martin F."/>
            <person name="Silar P."/>
            <person name="Natvig D."/>
            <person name="Lalanne C."/>
            <person name="Gautier V."/>
            <person name="Ament-Velasquez S.L."/>
            <person name="Kruys A."/>
            <person name="Hutchinson M.I."/>
            <person name="Powell A.J."/>
            <person name="Barry K."/>
            <person name="Miller A.N."/>
            <person name="Grigoriev I.V."/>
            <person name="Debuchy R."/>
            <person name="Gladieux P."/>
            <person name="Thoren M.H."/>
            <person name="Johannesson H."/>
        </authorList>
    </citation>
    <scope>NUCLEOTIDE SEQUENCE</scope>
    <source>
        <strain evidence="4">CBS 538.74</strain>
    </source>
</reference>
<evidence type="ECO:0000259" key="2">
    <source>
        <dbReference type="Pfam" id="PF14033"/>
    </source>
</evidence>
<dbReference type="EMBL" id="MU856938">
    <property type="protein sequence ID" value="KAK4153505.1"/>
    <property type="molecule type" value="Genomic_DNA"/>
</dbReference>
<organism evidence="4 5">
    <name type="scientific">Chaetomidium leptoderma</name>
    <dbReference type="NCBI Taxonomy" id="669021"/>
    <lineage>
        <taxon>Eukaryota</taxon>
        <taxon>Fungi</taxon>
        <taxon>Dikarya</taxon>
        <taxon>Ascomycota</taxon>
        <taxon>Pezizomycotina</taxon>
        <taxon>Sordariomycetes</taxon>
        <taxon>Sordariomycetidae</taxon>
        <taxon>Sordariales</taxon>
        <taxon>Chaetomiaceae</taxon>
        <taxon>Chaetomidium</taxon>
    </lineage>
</organism>
<gene>
    <name evidence="4" type="ORF">C8A00DRAFT_15264</name>
</gene>
<dbReference type="InterPro" id="IPR049207">
    <property type="entry name" value="DUF4246_N"/>
</dbReference>
<keyword evidence="5" id="KW-1185">Reference proteome</keyword>
<dbReference type="InterPro" id="IPR049192">
    <property type="entry name" value="DUF4246_C"/>
</dbReference>
<evidence type="ECO:0000256" key="1">
    <source>
        <dbReference type="SAM" id="MobiDB-lite"/>
    </source>
</evidence>
<dbReference type="PANTHER" id="PTHR33119">
    <property type="entry name" value="IFI3P"/>
    <property type="match status" value="1"/>
</dbReference>
<sequence>MASAPHEYPGVNLPLRHHKQAGKLGVDFYRFGSFEGANGAMSELLQVREVAMMLLMDRLTDKPNWHEKVFDDAIVAKWRAEAVAQPEEPIYQEILGAKNADSIPMPKRTRFMTEAAFDFCIAELKCKAAHFNKTGLVFTLNATNETRIGEIHNTAVKADTLVSTELQQGLKAAFEKLRAEQGSEPDWHPGSDDMVQDLVHPSMYPFVYGKTKFIQEEVVGVADAVDKWSGKGETVPKTDAEPPREGFAFGDDDTIPETYWSQTYQWLPANLAFQDDGTVRFTSYINGLHPKKHPEIYSLVEKLIDKAIPAWEHVLSSKAINGSYDTSRVGDAPDVGPTRSEDDEDEVWEAFNPDLMAAHEAKEGPIQYHDAKHYEDSDEEDEEITDEDREEKKARTDRLKWREICDPLLPEVADIRNITYEIEQTLSDRFRDTGLQVIVKMASIELTPEEPDFPAGGWHIEGQMNERIVATALYYLDSDNVTPSHLSFRMATSRDQENLQNSVGQDLYHVHERIFGTKLSWGGPDNNDSDTVQTYGSVATPEGRLLAFPNVFLQDETKPGHRRFIALWLVDPLQRIISTANVPPQQFDWWAEAVFGTASSQQAAKGDMPPELFQLLLEQGAGKAIINLPTAELLLNNQIGNRLPAEVMEMIRRERVVPEGLMTAEEAREHRLVLMGERSAFVGENEKEWCRNYSFCEH</sequence>
<reference evidence="4" key="1">
    <citation type="journal article" date="2023" name="Mol. Phylogenet. Evol.">
        <title>Genome-scale phylogeny and comparative genomics of the fungal order Sordariales.</title>
        <authorList>
            <person name="Hensen N."/>
            <person name="Bonometti L."/>
            <person name="Westerberg I."/>
            <person name="Brannstrom I.O."/>
            <person name="Guillou S."/>
            <person name="Cros-Aarteil S."/>
            <person name="Calhoun S."/>
            <person name="Haridas S."/>
            <person name="Kuo A."/>
            <person name="Mondo S."/>
            <person name="Pangilinan J."/>
            <person name="Riley R."/>
            <person name="LaButti K."/>
            <person name="Andreopoulos B."/>
            <person name="Lipzen A."/>
            <person name="Chen C."/>
            <person name="Yan M."/>
            <person name="Daum C."/>
            <person name="Ng V."/>
            <person name="Clum A."/>
            <person name="Steindorff A."/>
            <person name="Ohm R.A."/>
            <person name="Martin F."/>
            <person name="Silar P."/>
            <person name="Natvig D.O."/>
            <person name="Lalanne C."/>
            <person name="Gautier V."/>
            <person name="Ament-Velasquez S.L."/>
            <person name="Kruys A."/>
            <person name="Hutchinson M.I."/>
            <person name="Powell A.J."/>
            <person name="Barry K."/>
            <person name="Miller A.N."/>
            <person name="Grigoriev I.V."/>
            <person name="Debuchy R."/>
            <person name="Gladieux P."/>
            <person name="Hiltunen Thoren M."/>
            <person name="Johannesson H."/>
        </authorList>
    </citation>
    <scope>NUCLEOTIDE SEQUENCE</scope>
    <source>
        <strain evidence="4">CBS 538.74</strain>
    </source>
</reference>
<evidence type="ECO:0000313" key="4">
    <source>
        <dbReference type="EMBL" id="KAK4153505.1"/>
    </source>
</evidence>
<feature type="compositionally biased region" description="Acidic residues" evidence="1">
    <location>
        <begin position="376"/>
        <end position="389"/>
    </location>
</feature>
<dbReference type="Pfam" id="PF14033">
    <property type="entry name" value="DUF4246"/>
    <property type="match status" value="1"/>
</dbReference>
<dbReference type="PANTHER" id="PTHR33119:SF1">
    <property type="entry name" value="FE2OG DIOXYGENASE DOMAIN-CONTAINING PROTEIN"/>
    <property type="match status" value="1"/>
</dbReference>